<organism evidence="8 9">
    <name type="scientific">Salinivibrio sharmensis</name>
    <dbReference type="NCBI Taxonomy" id="390883"/>
    <lineage>
        <taxon>Bacteria</taxon>
        <taxon>Pseudomonadati</taxon>
        <taxon>Pseudomonadota</taxon>
        <taxon>Gammaproteobacteria</taxon>
        <taxon>Vibrionales</taxon>
        <taxon>Vibrionaceae</taxon>
        <taxon>Salinivibrio</taxon>
    </lineage>
</organism>
<dbReference type="PROSITE" id="PS51898">
    <property type="entry name" value="TYR_RECOMBINASE"/>
    <property type="match status" value="1"/>
</dbReference>
<dbReference type="Gene3D" id="1.10.150.130">
    <property type="match status" value="1"/>
</dbReference>
<name>A0ABX3KDM6_9GAMM</name>
<evidence type="ECO:0000256" key="1">
    <source>
        <dbReference type="ARBA" id="ARBA00008857"/>
    </source>
</evidence>
<sequence length="359" mass="41302">MSEAASKHKIVVRKRGNSYQADFKVDGKRRQISRKTEEEAKQAALEALGVKEKAPEKTGITRYENVELLIKQGTSKKNTLEYAFIRACKRKWNDDQKDSQKTRRIAMRLLDYFGWKTHPKEITSFAVAEFCDEMIDQGKSGSTINRYLSCLSVIMRNAAVVGVIDSLPYIERAKEGKRRDRFFTEKEEAAMIAFMEDTGRSDFADFIKLGIDTGCRTGELIGLCWGDVADDGQSILLRDTKNGEQRRVPLLKRSAKTLRKRKATTEATGQHDKVFSTMTHDKLSWHWRIMRREPGFANDPCFVPHVMRHTCTTRMASRNITSGKMMEWLGHKSPAMVKRYTHMNITHLQDIRKLLDTKK</sequence>
<evidence type="ECO:0000256" key="4">
    <source>
        <dbReference type="ARBA" id="ARBA00023172"/>
    </source>
</evidence>
<evidence type="ECO:0000259" key="7">
    <source>
        <dbReference type="PROSITE" id="PS51900"/>
    </source>
</evidence>
<dbReference type="PANTHER" id="PTHR30349:SF41">
    <property type="entry name" value="INTEGRASE_RECOMBINASE PROTEIN MJ0367-RELATED"/>
    <property type="match status" value="1"/>
</dbReference>
<dbReference type="Gene3D" id="1.10.443.10">
    <property type="entry name" value="Intergrase catalytic core"/>
    <property type="match status" value="1"/>
</dbReference>
<evidence type="ECO:0000313" key="9">
    <source>
        <dbReference type="Proteomes" id="UP000188627"/>
    </source>
</evidence>
<proteinExistence type="inferred from homology"/>
<evidence type="ECO:0000256" key="5">
    <source>
        <dbReference type="PROSITE-ProRule" id="PRU01248"/>
    </source>
</evidence>
<dbReference type="InterPro" id="IPR002104">
    <property type="entry name" value="Integrase_catalytic"/>
</dbReference>
<evidence type="ECO:0000256" key="3">
    <source>
        <dbReference type="ARBA" id="ARBA00023125"/>
    </source>
</evidence>
<evidence type="ECO:0008006" key="10">
    <source>
        <dbReference type="Google" id="ProtNLM"/>
    </source>
</evidence>
<dbReference type="InterPro" id="IPR050090">
    <property type="entry name" value="Tyrosine_recombinase_XerCD"/>
</dbReference>
<keyword evidence="9" id="KW-1185">Reference proteome</keyword>
<protein>
    <recommendedName>
        <fullName evidence="10">Integrase</fullName>
    </recommendedName>
</protein>
<feature type="domain" description="Core-binding (CB)" evidence="7">
    <location>
        <begin position="78"/>
        <end position="159"/>
    </location>
</feature>
<evidence type="ECO:0000313" key="8">
    <source>
        <dbReference type="EMBL" id="OOE87031.1"/>
    </source>
</evidence>
<comment type="similarity">
    <text evidence="1">Belongs to the 'phage' integrase family.</text>
</comment>
<dbReference type="InterPro" id="IPR010998">
    <property type="entry name" value="Integrase_recombinase_N"/>
</dbReference>
<keyword evidence="3 5" id="KW-0238">DNA-binding</keyword>
<dbReference type="Pfam" id="PF00589">
    <property type="entry name" value="Phage_integrase"/>
    <property type="match status" value="1"/>
</dbReference>
<feature type="domain" description="Tyr recombinase" evidence="6">
    <location>
        <begin position="178"/>
        <end position="353"/>
    </location>
</feature>
<dbReference type="InterPro" id="IPR011010">
    <property type="entry name" value="DNA_brk_join_enz"/>
</dbReference>
<dbReference type="CDD" id="cd00796">
    <property type="entry name" value="INT_Rci_Hp1_C"/>
    <property type="match status" value="1"/>
</dbReference>
<keyword evidence="2" id="KW-0229">DNA integration</keyword>
<accession>A0ABX3KDM6</accession>
<dbReference type="EMBL" id="MUFC01000012">
    <property type="protein sequence ID" value="OOE87031.1"/>
    <property type="molecule type" value="Genomic_DNA"/>
</dbReference>
<dbReference type="RefSeq" id="WP_077772770.1">
    <property type="nucleotide sequence ID" value="NZ_MUFC01000012.1"/>
</dbReference>
<dbReference type="PANTHER" id="PTHR30349">
    <property type="entry name" value="PHAGE INTEGRASE-RELATED"/>
    <property type="match status" value="1"/>
</dbReference>
<dbReference type="Proteomes" id="UP000188627">
    <property type="component" value="Unassembled WGS sequence"/>
</dbReference>
<dbReference type="PROSITE" id="PS51900">
    <property type="entry name" value="CB"/>
    <property type="match status" value="1"/>
</dbReference>
<reference evidence="9" key="1">
    <citation type="submission" date="2017-01" db="EMBL/GenBank/DDBJ databases">
        <title>Draft genome of the species Salinivibrio sharmensis.</title>
        <authorList>
            <person name="Lopez-Hermoso C."/>
            <person name="De La Haba R."/>
            <person name="Sanchez-Porro C."/>
            <person name="Ventosa A."/>
        </authorList>
    </citation>
    <scope>NUCLEOTIDE SEQUENCE [LARGE SCALE GENOMIC DNA]</scope>
    <source>
        <strain evidence="9">CBH463</strain>
    </source>
</reference>
<comment type="caution">
    <text evidence="8">The sequence shown here is derived from an EMBL/GenBank/DDBJ whole genome shotgun (WGS) entry which is preliminary data.</text>
</comment>
<evidence type="ECO:0000259" key="6">
    <source>
        <dbReference type="PROSITE" id="PS51898"/>
    </source>
</evidence>
<evidence type="ECO:0000256" key="2">
    <source>
        <dbReference type="ARBA" id="ARBA00022908"/>
    </source>
</evidence>
<dbReference type="SUPFAM" id="SSF56349">
    <property type="entry name" value="DNA breaking-rejoining enzymes"/>
    <property type="match status" value="1"/>
</dbReference>
<gene>
    <name evidence="8" type="ORF">BZG74_11770</name>
</gene>
<dbReference type="InterPro" id="IPR044068">
    <property type="entry name" value="CB"/>
</dbReference>
<keyword evidence="4" id="KW-0233">DNA recombination</keyword>
<dbReference type="InterPro" id="IPR013762">
    <property type="entry name" value="Integrase-like_cat_sf"/>
</dbReference>